<dbReference type="PANTHER" id="PTHR30007:SF1">
    <property type="entry name" value="BLR1914 PROTEIN"/>
    <property type="match status" value="1"/>
</dbReference>
<gene>
    <name evidence="3" type="ORF">SAMN05660657_03400</name>
</gene>
<evidence type="ECO:0000256" key="1">
    <source>
        <dbReference type="SAM" id="MobiDB-lite"/>
    </source>
</evidence>
<evidence type="ECO:0000313" key="3">
    <source>
        <dbReference type="EMBL" id="SFT83283.1"/>
    </source>
</evidence>
<keyword evidence="4" id="KW-1185">Reference proteome</keyword>
<evidence type="ECO:0000313" key="4">
    <source>
        <dbReference type="Proteomes" id="UP000199546"/>
    </source>
</evidence>
<protein>
    <submittedName>
        <fullName evidence="3">Transposase DDE domain-containing protein</fullName>
    </submittedName>
</protein>
<organism evidence="3 4">
    <name type="scientific">Geodermatophilus amargosae</name>
    <dbReference type="NCBI Taxonomy" id="1296565"/>
    <lineage>
        <taxon>Bacteria</taxon>
        <taxon>Bacillati</taxon>
        <taxon>Actinomycetota</taxon>
        <taxon>Actinomycetes</taxon>
        <taxon>Geodermatophilales</taxon>
        <taxon>Geodermatophilaceae</taxon>
        <taxon>Geodermatophilus</taxon>
    </lineage>
</organism>
<dbReference type="InterPro" id="IPR025668">
    <property type="entry name" value="Tnp_DDE_dom"/>
</dbReference>
<sequence length="106" mass="12192">DGMPAIKRGGRGHPRRRPVKLHGDKGYDNPRVRRYLRRRGISARIARIGRDSSARLGRHRWVVERTLGWLLSYKRLALRYDRSAVTITALARLAVTLICARRLPAN</sequence>
<dbReference type="Pfam" id="PF13586">
    <property type="entry name" value="DDE_Tnp_1_2"/>
    <property type="match status" value="1"/>
</dbReference>
<dbReference type="PANTHER" id="PTHR30007">
    <property type="entry name" value="PHP DOMAIN PROTEIN"/>
    <property type="match status" value="1"/>
</dbReference>
<accession>A0A1I7B7U3</accession>
<dbReference type="RefSeq" id="WP_139245909.1">
    <property type="nucleotide sequence ID" value="NZ_FPBA01000012.1"/>
</dbReference>
<dbReference type="EMBL" id="FPBA01000012">
    <property type="protein sequence ID" value="SFT83283.1"/>
    <property type="molecule type" value="Genomic_DNA"/>
</dbReference>
<dbReference type="OrthoDB" id="4559615at2"/>
<dbReference type="AlphaFoldDB" id="A0A1I7B7U3"/>
<proteinExistence type="predicted"/>
<dbReference type="Proteomes" id="UP000199546">
    <property type="component" value="Unassembled WGS sequence"/>
</dbReference>
<reference evidence="4" key="1">
    <citation type="submission" date="2016-10" db="EMBL/GenBank/DDBJ databases">
        <authorList>
            <person name="Varghese N."/>
            <person name="Submissions S."/>
        </authorList>
    </citation>
    <scope>NUCLEOTIDE SEQUENCE [LARGE SCALE GENOMIC DNA]</scope>
    <source>
        <strain evidence="4">DSM 46136</strain>
    </source>
</reference>
<feature type="compositionally biased region" description="Basic residues" evidence="1">
    <location>
        <begin position="8"/>
        <end position="20"/>
    </location>
</feature>
<feature type="region of interest" description="Disordered" evidence="1">
    <location>
        <begin position="1"/>
        <end position="28"/>
    </location>
</feature>
<feature type="domain" description="Transposase DDE" evidence="2">
    <location>
        <begin position="21"/>
        <end position="98"/>
    </location>
</feature>
<evidence type="ECO:0000259" key="2">
    <source>
        <dbReference type="Pfam" id="PF13586"/>
    </source>
</evidence>
<name>A0A1I7B7U3_9ACTN</name>
<feature type="non-terminal residue" evidence="3">
    <location>
        <position position="1"/>
    </location>
</feature>